<protein>
    <recommendedName>
        <fullName evidence="2">SpoVT-AbrB domain-containing protein</fullName>
    </recommendedName>
</protein>
<reference evidence="3 4" key="1">
    <citation type="journal article" date="2021" name="Nat. Commun.">
        <title>Isolation of a member of the candidate phylum Atribacteria reveals a unique cell membrane structure.</title>
        <authorList>
            <person name="Taiki K."/>
            <person name="Nobu M.K."/>
            <person name="Kusada H."/>
            <person name="Meng X.-Y."/>
            <person name="Hosoki N."/>
            <person name="Uematsu K."/>
            <person name="Yoshioka H."/>
            <person name="Kamagata Y."/>
            <person name="Tamaki H."/>
        </authorList>
    </citation>
    <scope>NUCLEOTIDE SEQUENCE [LARGE SCALE GENOMIC DNA]</scope>
    <source>
        <strain evidence="3 4">RT761</strain>
    </source>
</reference>
<dbReference type="EMBL" id="CP065383">
    <property type="protein sequence ID" value="QPM67851.1"/>
    <property type="molecule type" value="Genomic_DNA"/>
</dbReference>
<keyword evidence="4" id="KW-1185">Reference proteome</keyword>
<evidence type="ECO:0000259" key="2">
    <source>
        <dbReference type="PROSITE" id="PS51740"/>
    </source>
</evidence>
<dbReference type="Gene3D" id="2.10.260.10">
    <property type="match status" value="1"/>
</dbReference>
<dbReference type="AlphaFoldDB" id="A0A7T1AKY6"/>
<keyword evidence="1" id="KW-0238">DNA-binding</keyword>
<dbReference type="InterPro" id="IPR037914">
    <property type="entry name" value="SpoVT-AbrB_sf"/>
</dbReference>
<feature type="domain" description="SpoVT-AbrB" evidence="2">
    <location>
        <begin position="2"/>
        <end position="48"/>
    </location>
</feature>
<dbReference type="SMART" id="SM00966">
    <property type="entry name" value="SpoVT_AbrB"/>
    <property type="match status" value="1"/>
</dbReference>
<dbReference type="Pfam" id="PF04014">
    <property type="entry name" value="MazE_antitoxin"/>
    <property type="match status" value="1"/>
</dbReference>
<evidence type="ECO:0000313" key="3">
    <source>
        <dbReference type="EMBL" id="QPM67851.1"/>
    </source>
</evidence>
<evidence type="ECO:0000313" key="4">
    <source>
        <dbReference type="Proteomes" id="UP000594463"/>
    </source>
</evidence>
<gene>
    <name evidence="3" type="ORF">RT761_01064</name>
</gene>
<organism evidence="3 4">
    <name type="scientific">Atribacter laminatus</name>
    <dbReference type="NCBI Taxonomy" id="2847778"/>
    <lineage>
        <taxon>Bacteria</taxon>
        <taxon>Pseudomonadati</taxon>
        <taxon>Atribacterota</taxon>
        <taxon>Atribacteria</taxon>
        <taxon>Atribacterales</taxon>
        <taxon>Atribacteraceae</taxon>
        <taxon>Atribacter</taxon>
    </lineage>
</organism>
<dbReference type="PROSITE" id="PS51740">
    <property type="entry name" value="SPOVT_ABRB"/>
    <property type="match status" value="1"/>
</dbReference>
<evidence type="ECO:0000256" key="1">
    <source>
        <dbReference type="PROSITE-ProRule" id="PRU01076"/>
    </source>
</evidence>
<dbReference type="GO" id="GO:0003677">
    <property type="term" value="F:DNA binding"/>
    <property type="evidence" value="ECO:0007669"/>
    <property type="project" value="UniProtKB-UniRule"/>
</dbReference>
<dbReference type="RefSeq" id="WP_218113028.1">
    <property type="nucleotide sequence ID" value="NZ_CP065383.1"/>
</dbReference>
<dbReference type="Proteomes" id="UP000594463">
    <property type="component" value="Chromosome"/>
</dbReference>
<dbReference type="KEGG" id="alam:RT761_01064"/>
<proteinExistence type="predicted"/>
<name>A0A7T1AKY6_ATRLM</name>
<dbReference type="SUPFAM" id="SSF89447">
    <property type="entry name" value="AbrB/MazE/MraZ-like"/>
    <property type="match status" value="1"/>
</dbReference>
<dbReference type="InterPro" id="IPR007159">
    <property type="entry name" value="SpoVT-AbrB_dom"/>
</dbReference>
<accession>A0A7T1AKY6</accession>
<dbReference type="NCBIfam" id="TIGR01439">
    <property type="entry name" value="lp_hng_hel_AbrB"/>
    <property type="match status" value="1"/>
</dbReference>
<sequence>MSTLTRLTSGGQVTLPKEIRVKTNMQPGDFVEVQLDEEGRIILTPKKLVNANQAYFWTEEWQKGERKADEDIKNGRVKRFKSTADAVRYLEDKA</sequence>